<proteinExistence type="predicted"/>
<evidence type="ECO:0008006" key="2">
    <source>
        <dbReference type="Google" id="ProtNLM"/>
    </source>
</evidence>
<evidence type="ECO:0000313" key="1">
    <source>
        <dbReference type="EMBL" id="SVC39747.1"/>
    </source>
</evidence>
<sequence>RANYSVGFPLEGNPPATGNIRVALIPIDFPDATGTGQELLDAQVQINLFNEWVVSQSRSTLTVDWQFHEHWLRASRPSPEYGFDSESVLAAMSGGTNTRDYVSLVETFGTEMVALADPFIDFTDNQFVYFLFPKTIVDIDPHVGNFHLSIPSDEGTIAKVWGGGAFFYKTLDYYQDAHELWSVWVHEIGHTWGLAGHAPVAILGTEQELASYDTDLHLMGTQDALHKVFSVWDQWLLGWLPENEVYCLPASQLDTTDVEIVALERSGESGYRTAMVPLTESSILVVESHRSEGYGARAAPVGNAVVVYVVDTTLDYDRSLESGGGIALDRFAFYLAPSLTDAERSERGVSSRARRDPFLILGESVTYGGVTVTVAQSGEHDVVRITSNG</sequence>
<reference evidence="1" key="1">
    <citation type="submission" date="2018-05" db="EMBL/GenBank/DDBJ databases">
        <authorList>
            <person name="Lanie J.A."/>
            <person name="Ng W.-L."/>
            <person name="Kazmierczak K.M."/>
            <person name="Andrzejewski T.M."/>
            <person name="Davidsen T.M."/>
            <person name="Wayne K.J."/>
            <person name="Tettelin H."/>
            <person name="Glass J.I."/>
            <person name="Rusch D."/>
            <person name="Podicherti R."/>
            <person name="Tsui H.-C.T."/>
            <person name="Winkler M.E."/>
        </authorList>
    </citation>
    <scope>NUCLEOTIDE SEQUENCE</scope>
</reference>
<protein>
    <recommendedName>
        <fullName evidence="2">Peptidase M6-like domain-containing protein</fullName>
    </recommendedName>
</protein>
<dbReference type="AlphaFoldDB" id="A0A382LWL4"/>
<feature type="non-terminal residue" evidence="1">
    <location>
        <position position="1"/>
    </location>
</feature>
<gene>
    <name evidence="1" type="ORF">METZ01_LOCUS292601</name>
</gene>
<accession>A0A382LWL4</accession>
<organism evidence="1">
    <name type="scientific">marine metagenome</name>
    <dbReference type="NCBI Taxonomy" id="408172"/>
    <lineage>
        <taxon>unclassified sequences</taxon>
        <taxon>metagenomes</taxon>
        <taxon>ecological metagenomes</taxon>
    </lineage>
</organism>
<dbReference type="EMBL" id="UINC01089016">
    <property type="protein sequence ID" value="SVC39747.1"/>
    <property type="molecule type" value="Genomic_DNA"/>
</dbReference>
<name>A0A382LWL4_9ZZZZ</name>